<dbReference type="PANTHER" id="PTHR43308:SF5">
    <property type="entry name" value="S-LAYER PROTEIN _ PEPTIDOGLYCAN ENDO-BETA-N-ACETYLGLUCOSAMINIDASE"/>
    <property type="match status" value="1"/>
</dbReference>
<dbReference type="Pfam" id="PF00395">
    <property type="entry name" value="SLH"/>
    <property type="match status" value="3"/>
</dbReference>
<dbReference type="AlphaFoldDB" id="A0A951Q159"/>
<evidence type="ECO:0000259" key="1">
    <source>
        <dbReference type="PROSITE" id="PS51272"/>
    </source>
</evidence>
<dbReference type="PROSITE" id="PS51272">
    <property type="entry name" value="SLH"/>
    <property type="match status" value="3"/>
</dbReference>
<feature type="domain" description="SLH" evidence="1">
    <location>
        <begin position="35"/>
        <end position="98"/>
    </location>
</feature>
<protein>
    <submittedName>
        <fullName evidence="2">S-layer homology domain-containing protein</fullName>
    </submittedName>
</protein>
<dbReference type="InterPro" id="IPR001119">
    <property type="entry name" value="SLH_dom"/>
</dbReference>
<reference evidence="2" key="2">
    <citation type="journal article" date="2022" name="Microbiol. Resour. Announc.">
        <title>Metagenome Sequencing to Explore Phylogenomics of Terrestrial Cyanobacteria.</title>
        <authorList>
            <person name="Ward R.D."/>
            <person name="Stajich J.E."/>
            <person name="Johansen J.R."/>
            <person name="Huntemann M."/>
            <person name="Clum A."/>
            <person name="Foster B."/>
            <person name="Foster B."/>
            <person name="Roux S."/>
            <person name="Palaniappan K."/>
            <person name="Varghese N."/>
            <person name="Mukherjee S."/>
            <person name="Reddy T.B.K."/>
            <person name="Daum C."/>
            <person name="Copeland A."/>
            <person name="Chen I.A."/>
            <person name="Ivanova N.N."/>
            <person name="Kyrpides N.C."/>
            <person name="Shapiro N."/>
            <person name="Eloe-Fadrosh E.A."/>
            <person name="Pietrasiak N."/>
        </authorList>
    </citation>
    <scope>NUCLEOTIDE SEQUENCE</scope>
    <source>
        <strain evidence="2">JT2-VF2</strain>
    </source>
</reference>
<sequence length="319" mass="34245">MTRLTQLASAGVSLLTLNLIVLAVGALDTYAQSSPATTFSDVQPSYWAQPFIRSLAARNIVTGYPDGTFRPEQAVDRDEFAAIIRQAFDQPPIRQIEGGAVYKDVPANYWATRPIEEAYQQGFMTGYPGGYFRPNQSVTKVEAIVALSKGLNLTAGTSAVTVPITTQSAVPQQSTRRATKRPIFLPLAITSLMQPLLIPKAQAAPANAVTPSTPSTTDQQAVAANLNRPASFIITNTYADANRIPQYAVGDVAAATKKNIVVNYPNPKVLNPSKPATRGEITALIYQTLVAQGKIEPLANNSPANKYIVRADSSNRNAQ</sequence>
<dbReference type="Proteomes" id="UP000715781">
    <property type="component" value="Unassembled WGS sequence"/>
</dbReference>
<reference evidence="2" key="1">
    <citation type="submission" date="2021-05" db="EMBL/GenBank/DDBJ databases">
        <authorList>
            <person name="Pietrasiak N."/>
            <person name="Ward R."/>
            <person name="Stajich J.E."/>
            <person name="Kurbessoian T."/>
        </authorList>
    </citation>
    <scope>NUCLEOTIDE SEQUENCE</scope>
    <source>
        <strain evidence="2">JT2-VF2</strain>
    </source>
</reference>
<proteinExistence type="predicted"/>
<evidence type="ECO:0000313" key="2">
    <source>
        <dbReference type="EMBL" id="MBW4563849.1"/>
    </source>
</evidence>
<evidence type="ECO:0000313" key="3">
    <source>
        <dbReference type="Proteomes" id="UP000715781"/>
    </source>
</evidence>
<dbReference type="EMBL" id="JAHHHN010000016">
    <property type="protein sequence ID" value="MBW4563849.1"/>
    <property type="molecule type" value="Genomic_DNA"/>
</dbReference>
<dbReference type="PANTHER" id="PTHR43308">
    <property type="entry name" value="OUTER MEMBRANE PROTEIN ALPHA-RELATED"/>
    <property type="match status" value="1"/>
</dbReference>
<organism evidence="2 3">
    <name type="scientific">Mojavia pulchra JT2-VF2</name>
    <dbReference type="NCBI Taxonomy" id="287848"/>
    <lineage>
        <taxon>Bacteria</taxon>
        <taxon>Bacillati</taxon>
        <taxon>Cyanobacteriota</taxon>
        <taxon>Cyanophyceae</taxon>
        <taxon>Nostocales</taxon>
        <taxon>Nostocaceae</taxon>
    </lineage>
</organism>
<gene>
    <name evidence="2" type="ORF">KME32_22450</name>
</gene>
<comment type="caution">
    <text evidence="2">The sequence shown here is derived from an EMBL/GenBank/DDBJ whole genome shotgun (WGS) entry which is preliminary data.</text>
</comment>
<name>A0A951Q159_9NOST</name>
<feature type="domain" description="SLH" evidence="1">
    <location>
        <begin position="99"/>
        <end position="161"/>
    </location>
</feature>
<feature type="domain" description="SLH" evidence="1">
    <location>
        <begin position="235"/>
        <end position="299"/>
    </location>
</feature>
<dbReference type="InterPro" id="IPR051465">
    <property type="entry name" value="Cell_Envelope_Struct_Comp"/>
</dbReference>
<accession>A0A951Q159</accession>